<feature type="region of interest" description="Disordered" evidence="1">
    <location>
        <begin position="156"/>
        <end position="220"/>
    </location>
</feature>
<dbReference type="EMBL" id="BSBI01000002">
    <property type="protein sequence ID" value="GLF93771.1"/>
    <property type="molecule type" value="Genomic_DNA"/>
</dbReference>
<evidence type="ECO:0000313" key="2">
    <source>
        <dbReference type="EMBL" id="GLF93771.1"/>
    </source>
</evidence>
<name>A0ABQ5NUU8_9ACTN</name>
<organism evidence="2 3">
    <name type="scientific">Streptomyces yaizuensis</name>
    <dbReference type="NCBI Taxonomy" id="2989713"/>
    <lineage>
        <taxon>Bacteria</taxon>
        <taxon>Bacillati</taxon>
        <taxon>Actinomycetota</taxon>
        <taxon>Actinomycetes</taxon>
        <taxon>Kitasatosporales</taxon>
        <taxon>Streptomycetaceae</taxon>
        <taxon>Streptomyces</taxon>
    </lineage>
</organism>
<accession>A0ABQ5NUU8</accession>
<gene>
    <name evidence="2" type="ORF">SYYSPA8_05760</name>
</gene>
<comment type="caution">
    <text evidence="2">The sequence shown here is derived from an EMBL/GenBank/DDBJ whole genome shotgun (WGS) entry which is preliminary data.</text>
</comment>
<sequence length="235" mass="24420">MNGMTPRGSGSISGRPIFRGIGGIGGPGRFRGPAALAVVAVVAAGLTACEPAGDGRLRSGSVAHTTDRMTTRTFERLGVPVKWFTCTARVAGEGAAPSPASRAPRPSHATVDCEGETDAGKRITLTGRVTEERSGLCVRGDLTARIGARTAFDASYLGDCDGRRTDPPGSAPTRPATGPTARPTVGWTAGVVRRPPRTTPYTPHTPRTTPYKTRERPRPTVTVTVTATVPPAPRG</sequence>
<protein>
    <recommendedName>
        <fullName evidence="4">Lipoprotein</fullName>
    </recommendedName>
</protein>
<evidence type="ECO:0008006" key="4">
    <source>
        <dbReference type="Google" id="ProtNLM"/>
    </source>
</evidence>
<reference evidence="2 3" key="1">
    <citation type="submission" date="2022-10" db="EMBL/GenBank/DDBJ databases">
        <title>Draft genome sequence of Streptomyces sp. YSPA8.</title>
        <authorList>
            <person name="Moriuchi R."/>
            <person name="Dohra H."/>
            <person name="Yamamura H."/>
            <person name="Kodani S."/>
        </authorList>
    </citation>
    <scope>NUCLEOTIDE SEQUENCE [LARGE SCALE GENOMIC DNA]</scope>
    <source>
        <strain evidence="2 3">YSPA8</strain>
    </source>
</reference>
<feature type="compositionally biased region" description="Low complexity" evidence="1">
    <location>
        <begin position="167"/>
        <end position="184"/>
    </location>
</feature>
<evidence type="ECO:0000256" key="1">
    <source>
        <dbReference type="SAM" id="MobiDB-lite"/>
    </source>
</evidence>
<feature type="compositionally biased region" description="Low complexity" evidence="1">
    <location>
        <begin position="95"/>
        <end position="107"/>
    </location>
</feature>
<feature type="region of interest" description="Disordered" evidence="1">
    <location>
        <begin position="94"/>
        <end position="114"/>
    </location>
</feature>
<proteinExistence type="predicted"/>
<dbReference type="RefSeq" id="WP_323445856.1">
    <property type="nucleotide sequence ID" value="NZ_BSBI01000002.1"/>
</dbReference>
<keyword evidence="3" id="KW-1185">Reference proteome</keyword>
<feature type="compositionally biased region" description="Low complexity" evidence="1">
    <location>
        <begin position="199"/>
        <end position="211"/>
    </location>
</feature>
<evidence type="ECO:0000313" key="3">
    <source>
        <dbReference type="Proteomes" id="UP001291653"/>
    </source>
</evidence>
<dbReference type="Proteomes" id="UP001291653">
    <property type="component" value="Unassembled WGS sequence"/>
</dbReference>